<keyword evidence="4 5" id="KW-0472">Membrane</keyword>
<dbReference type="Pfam" id="PF00664">
    <property type="entry name" value="ABC_membrane"/>
    <property type="match status" value="1"/>
</dbReference>
<dbReference type="Pfam" id="PF00005">
    <property type="entry name" value="ABC_tran"/>
    <property type="match status" value="1"/>
</dbReference>
<dbReference type="Proteomes" id="UP000054495">
    <property type="component" value="Unassembled WGS sequence"/>
</dbReference>
<evidence type="ECO:0000259" key="7">
    <source>
        <dbReference type="PROSITE" id="PS50929"/>
    </source>
</evidence>
<dbReference type="InterPro" id="IPR039421">
    <property type="entry name" value="Type_1_exporter"/>
</dbReference>
<dbReference type="InterPro" id="IPR003439">
    <property type="entry name" value="ABC_transporter-like_ATP-bd"/>
</dbReference>
<dbReference type="GO" id="GO:0005524">
    <property type="term" value="F:ATP binding"/>
    <property type="evidence" value="ECO:0007669"/>
    <property type="project" value="InterPro"/>
</dbReference>
<reference evidence="8 9" key="1">
    <citation type="submission" date="2013-05" db="EMBL/GenBank/DDBJ databases">
        <title>Draft genome of the parasitic nematode Anyclostoma ceylanicum.</title>
        <authorList>
            <person name="Mitreva M."/>
        </authorList>
    </citation>
    <scope>NUCLEOTIDE SEQUENCE [LARGE SCALE GENOMIC DNA]</scope>
</reference>
<evidence type="ECO:0000256" key="1">
    <source>
        <dbReference type="ARBA" id="ARBA00004141"/>
    </source>
</evidence>
<keyword evidence="3 5" id="KW-1133">Transmembrane helix</keyword>
<dbReference type="Gene3D" id="1.20.1560.10">
    <property type="entry name" value="ABC transporter type 1, transmembrane domain"/>
    <property type="match status" value="1"/>
</dbReference>
<evidence type="ECO:0000256" key="5">
    <source>
        <dbReference type="SAM" id="Phobius"/>
    </source>
</evidence>
<dbReference type="GO" id="GO:0016887">
    <property type="term" value="F:ATP hydrolysis activity"/>
    <property type="evidence" value="ECO:0007669"/>
    <property type="project" value="InterPro"/>
</dbReference>
<evidence type="ECO:0008006" key="10">
    <source>
        <dbReference type="Google" id="ProtNLM"/>
    </source>
</evidence>
<dbReference type="InterPro" id="IPR027417">
    <property type="entry name" value="P-loop_NTPase"/>
</dbReference>
<dbReference type="PANTHER" id="PTHR43394:SF1">
    <property type="entry name" value="ATP-BINDING CASSETTE SUB-FAMILY B MEMBER 10, MITOCHONDRIAL"/>
    <property type="match status" value="1"/>
</dbReference>
<evidence type="ECO:0000259" key="6">
    <source>
        <dbReference type="PROSITE" id="PS50893"/>
    </source>
</evidence>
<comment type="subcellular location">
    <subcellularLocation>
        <location evidence="1">Membrane</location>
        <topology evidence="1">Multi-pass membrane protein</topology>
    </subcellularLocation>
</comment>
<feature type="domain" description="ABC transporter" evidence="6">
    <location>
        <begin position="168"/>
        <end position="407"/>
    </location>
</feature>
<dbReference type="SUPFAM" id="SSF90123">
    <property type="entry name" value="ABC transporter transmembrane region"/>
    <property type="match status" value="1"/>
</dbReference>
<name>A0A0D6L5H5_9BILA</name>
<dbReference type="InterPro" id="IPR036640">
    <property type="entry name" value="ABC1_TM_sf"/>
</dbReference>
<dbReference type="PROSITE" id="PS50929">
    <property type="entry name" value="ABC_TM1F"/>
    <property type="match status" value="1"/>
</dbReference>
<evidence type="ECO:0000313" key="8">
    <source>
        <dbReference type="EMBL" id="EPB65863.1"/>
    </source>
</evidence>
<dbReference type="AlphaFoldDB" id="A0A0D6L5H5"/>
<keyword evidence="9" id="KW-1185">Reference proteome</keyword>
<dbReference type="PROSITE" id="PS50893">
    <property type="entry name" value="ABC_TRANSPORTER_2"/>
    <property type="match status" value="1"/>
</dbReference>
<dbReference type="Gene3D" id="3.40.50.300">
    <property type="entry name" value="P-loop containing nucleotide triphosphate hydrolases"/>
    <property type="match status" value="1"/>
</dbReference>
<protein>
    <recommendedName>
        <fullName evidence="10">ABC transmembrane type-1 domain-containing protein</fullName>
    </recommendedName>
</protein>
<gene>
    <name evidence="8" type="ORF">ANCCEY_15060</name>
</gene>
<accession>A0A0D6L5H5</accession>
<evidence type="ECO:0000256" key="4">
    <source>
        <dbReference type="ARBA" id="ARBA00023136"/>
    </source>
</evidence>
<dbReference type="GO" id="GO:0016020">
    <property type="term" value="C:membrane"/>
    <property type="evidence" value="ECO:0007669"/>
    <property type="project" value="UniProtKB-SubCell"/>
</dbReference>
<sequence>MAIVAVIFGKFIKKLSKQAQDHSAQSNSILEEALMGIANVKSFTNELFVLARFKKSTQEIRNLNIRSGKWRGAFISFIIFCLFGAIVFIIWRGLLMTQGDSPEMASGDFFSFVMYTVMMGASVGSLPELYAGIQKAVGATENLMLIINNQSEQELNNGNLKPEISGAVAFEHVAFAYPQRPDVTVLKDVSFTADKNETIAFVGQSGAGKSTIASLILNYYPLLKGRITFDGINADEIDLEHLRSHIAIVPQEVILFAGSIRDNIAFGKPDATEQEIITVIIPLFIAIVTTLTSCNERNSSQSEVISEEKTDTSDLKIKAFNNQETDLLGFVLDQLQIPLKDVNRELYTEKQLPDAPEKTVMVIPVYIDRSEEDTEYNHFSLDAYILIVDHATGKIEYTFEEKMHGNPMPFV</sequence>
<feature type="transmembrane region" description="Helical" evidence="5">
    <location>
        <begin position="73"/>
        <end position="94"/>
    </location>
</feature>
<feature type="transmembrane region" description="Helical" evidence="5">
    <location>
        <begin position="109"/>
        <end position="126"/>
    </location>
</feature>
<evidence type="ECO:0000256" key="2">
    <source>
        <dbReference type="ARBA" id="ARBA00022692"/>
    </source>
</evidence>
<dbReference type="EMBL" id="KE126935">
    <property type="protein sequence ID" value="EPB65863.1"/>
    <property type="molecule type" value="Genomic_DNA"/>
</dbReference>
<dbReference type="InterPro" id="IPR011527">
    <property type="entry name" value="ABC1_TM_dom"/>
</dbReference>
<proteinExistence type="predicted"/>
<dbReference type="PANTHER" id="PTHR43394">
    <property type="entry name" value="ATP-DEPENDENT PERMEASE MDL1, MITOCHONDRIAL"/>
    <property type="match status" value="1"/>
</dbReference>
<evidence type="ECO:0000313" key="9">
    <source>
        <dbReference type="Proteomes" id="UP000054495"/>
    </source>
</evidence>
<organism evidence="8 9">
    <name type="scientific">Ancylostoma ceylanicum</name>
    <dbReference type="NCBI Taxonomy" id="53326"/>
    <lineage>
        <taxon>Eukaryota</taxon>
        <taxon>Metazoa</taxon>
        <taxon>Ecdysozoa</taxon>
        <taxon>Nematoda</taxon>
        <taxon>Chromadorea</taxon>
        <taxon>Rhabditida</taxon>
        <taxon>Rhabditina</taxon>
        <taxon>Rhabditomorpha</taxon>
        <taxon>Strongyloidea</taxon>
        <taxon>Ancylostomatidae</taxon>
        <taxon>Ancylostomatinae</taxon>
        <taxon>Ancylostoma</taxon>
    </lineage>
</organism>
<feature type="domain" description="ABC transmembrane type-1" evidence="7">
    <location>
        <begin position="1"/>
        <end position="135"/>
    </location>
</feature>
<keyword evidence="2 5" id="KW-0812">Transmembrane</keyword>
<dbReference type="GO" id="GO:0015421">
    <property type="term" value="F:ABC-type oligopeptide transporter activity"/>
    <property type="evidence" value="ECO:0007669"/>
    <property type="project" value="TreeGrafter"/>
</dbReference>
<evidence type="ECO:0000256" key="3">
    <source>
        <dbReference type="ARBA" id="ARBA00022989"/>
    </source>
</evidence>
<dbReference type="SUPFAM" id="SSF52540">
    <property type="entry name" value="P-loop containing nucleoside triphosphate hydrolases"/>
    <property type="match status" value="1"/>
</dbReference>